<evidence type="ECO:0000259" key="12">
    <source>
        <dbReference type="PROSITE" id="PS51094"/>
    </source>
</evidence>
<reference evidence="13 14" key="1">
    <citation type="submission" date="2018-08" db="EMBL/GenBank/DDBJ databases">
        <title>A genome reference for cultivated species of the human gut microbiota.</title>
        <authorList>
            <person name="Zou Y."/>
            <person name="Xue W."/>
            <person name="Luo G."/>
        </authorList>
    </citation>
    <scope>NUCLEOTIDE SEQUENCE [LARGE SCALE GENOMIC DNA]</scope>
    <source>
        <strain evidence="13 14">AF06-19</strain>
    </source>
</reference>
<dbReference type="InterPro" id="IPR002178">
    <property type="entry name" value="PTS_EIIA_type-2_dom"/>
</dbReference>
<keyword evidence="5" id="KW-0762">Sugar transport</keyword>
<dbReference type="SUPFAM" id="SSF55804">
    <property type="entry name" value="Phoshotransferase/anion transport protein"/>
    <property type="match status" value="1"/>
</dbReference>
<proteinExistence type="predicted"/>
<evidence type="ECO:0000256" key="5">
    <source>
        <dbReference type="ARBA" id="ARBA00022597"/>
    </source>
</evidence>
<evidence type="ECO:0000256" key="1">
    <source>
        <dbReference type="ARBA" id="ARBA00002434"/>
    </source>
</evidence>
<organism evidence="13 14">
    <name type="scientific">Agathobacter rectalis</name>
    <dbReference type="NCBI Taxonomy" id="39491"/>
    <lineage>
        <taxon>Bacteria</taxon>
        <taxon>Bacillati</taxon>
        <taxon>Bacillota</taxon>
        <taxon>Clostridia</taxon>
        <taxon>Lachnospirales</taxon>
        <taxon>Lachnospiraceae</taxon>
        <taxon>Agathobacter</taxon>
    </lineage>
</organism>
<dbReference type="Gene3D" id="3.40.930.10">
    <property type="entry name" value="Mannitol-specific EII, Chain A"/>
    <property type="match status" value="1"/>
</dbReference>
<sequence>MSDVLRTENIVTGVRGLNKEQVIEKLGQMLYDTGCIEKEYIQGMLDKEKVFNTFMGNGVAIPHGIEATKKFVNKAGIAIVTLPDGVDWGNGNMVRIAIGIAGKENEHIEILSSIAILLSEAENVDKAVNGTADEIYQLFIEADM</sequence>
<keyword evidence="4" id="KW-0597">Phosphoprotein</keyword>
<evidence type="ECO:0000256" key="8">
    <source>
        <dbReference type="ARBA" id="ARBA00022777"/>
    </source>
</evidence>
<dbReference type="Pfam" id="PF00359">
    <property type="entry name" value="PTS_EIIA_2"/>
    <property type="match status" value="1"/>
</dbReference>
<dbReference type="RefSeq" id="WP_118327013.1">
    <property type="nucleotide sequence ID" value="NZ_QSAZ01000011.1"/>
</dbReference>
<evidence type="ECO:0000256" key="3">
    <source>
        <dbReference type="ARBA" id="ARBA00022448"/>
    </source>
</evidence>
<dbReference type="InterPro" id="IPR050893">
    <property type="entry name" value="Sugar_PTS"/>
</dbReference>
<comment type="function">
    <text evidence="1">The phosphoenolpyruvate-dependent sugar phosphotransferase system (sugar PTS), a major carbohydrate active transport system, catalyzes the phosphorylation of incoming sugar substrates concomitantly with their translocation across the cell membrane. The enzyme II CmtAB PTS system is involved in D-mannitol transport.</text>
</comment>
<evidence type="ECO:0000256" key="7">
    <source>
        <dbReference type="ARBA" id="ARBA00022683"/>
    </source>
</evidence>
<evidence type="ECO:0000313" key="13">
    <source>
        <dbReference type="EMBL" id="RGW86260.1"/>
    </source>
</evidence>
<evidence type="ECO:0000256" key="6">
    <source>
        <dbReference type="ARBA" id="ARBA00022679"/>
    </source>
</evidence>
<feature type="domain" description="PTS EIIA type-2" evidence="12">
    <location>
        <begin position="3"/>
        <end position="142"/>
    </location>
</feature>
<dbReference type="PROSITE" id="PS51094">
    <property type="entry name" value="PTS_EIIA_TYPE_2"/>
    <property type="match status" value="1"/>
</dbReference>
<dbReference type="PROSITE" id="PS00372">
    <property type="entry name" value="PTS_EIIA_TYPE_2_HIS"/>
    <property type="match status" value="1"/>
</dbReference>
<evidence type="ECO:0000256" key="10">
    <source>
        <dbReference type="ARBA" id="ARBA00030956"/>
    </source>
</evidence>
<accession>A0A413DJV3</accession>
<keyword evidence="8" id="KW-0418">Kinase</keyword>
<dbReference type="PANTHER" id="PTHR30181:SF2">
    <property type="entry name" value="PTS SYSTEM MANNITOL-SPECIFIC EIICBA COMPONENT"/>
    <property type="match status" value="1"/>
</dbReference>
<evidence type="ECO:0000256" key="4">
    <source>
        <dbReference type="ARBA" id="ARBA00022553"/>
    </source>
</evidence>
<keyword evidence="7" id="KW-0598">Phosphotransferase system</keyword>
<dbReference type="AlphaFoldDB" id="A0A413DJV3"/>
<name>A0A413DJV3_9FIRM</name>
<protein>
    <recommendedName>
        <fullName evidence="2">Mannitol-specific phosphotransferase enzyme IIA component</fullName>
    </recommendedName>
    <alternativeName>
        <fullName evidence="10">EIIA</fullName>
    </alternativeName>
    <alternativeName>
        <fullName evidence="11">EIII</fullName>
    </alternativeName>
    <alternativeName>
        <fullName evidence="9">PTS system mannitol-specific EIIA component</fullName>
    </alternativeName>
</protein>
<gene>
    <name evidence="13" type="ORF">DWV45_11360</name>
</gene>
<dbReference type="EMBL" id="QSAZ01000011">
    <property type="protein sequence ID" value="RGW86260.1"/>
    <property type="molecule type" value="Genomic_DNA"/>
</dbReference>
<dbReference type="GO" id="GO:0005886">
    <property type="term" value="C:plasma membrane"/>
    <property type="evidence" value="ECO:0007669"/>
    <property type="project" value="TreeGrafter"/>
</dbReference>
<dbReference type="Proteomes" id="UP000283683">
    <property type="component" value="Unassembled WGS sequence"/>
</dbReference>
<dbReference type="CDD" id="cd00211">
    <property type="entry name" value="PTS_IIA_fru"/>
    <property type="match status" value="1"/>
</dbReference>
<evidence type="ECO:0000256" key="11">
    <source>
        <dbReference type="ARBA" id="ARBA00030962"/>
    </source>
</evidence>
<dbReference type="InterPro" id="IPR016152">
    <property type="entry name" value="PTrfase/Anion_transptr"/>
</dbReference>
<evidence type="ECO:0000313" key="14">
    <source>
        <dbReference type="Proteomes" id="UP000283683"/>
    </source>
</evidence>
<dbReference type="PANTHER" id="PTHR30181">
    <property type="entry name" value="MANNITOL PERMEASE IIC COMPONENT"/>
    <property type="match status" value="1"/>
</dbReference>
<evidence type="ECO:0000256" key="2">
    <source>
        <dbReference type="ARBA" id="ARBA00014783"/>
    </source>
</evidence>
<keyword evidence="6" id="KW-0808">Transferase</keyword>
<dbReference type="GO" id="GO:0090563">
    <property type="term" value="F:protein-phosphocysteine-sugar phosphotransferase activity"/>
    <property type="evidence" value="ECO:0007669"/>
    <property type="project" value="TreeGrafter"/>
</dbReference>
<dbReference type="GO" id="GO:0009401">
    <property type="term" value="P:phosphoenolpyruvate-dependent sugar phosphotransferase system"/>
    <property type="evidence" value="ECO:0007669"/>
    <property type="project" value="UniProtKB-KW"/>
</dbReference>
<comment type="caution">
    <text evidence="13">The sequence shown here is derived from an EMBL/GenBank/DDBJ whole genome shotgun (WGS) entry which is preliminary data.</text>
</comment>
<keyword evidence="3" id="KW-0813">Transport</keyword>
<dbReference type="GO" id="GO:0016301">
    <property type="term" value="F:kinase activity"/>
    <property type="evidence" value="ECO:0007669"/>
    <property type="project" value="UniProtKB-KW"/>
</dbReference>
<evidence type="ECO:0000256" key="9">
    <source>
        <dbReference type="ARBA" id="ARBA00029908"/>
    </source>
</evidence>